<evidence type="ECO:0000256" key="1">
    <source>
        <dbReference type="PROSITE-ProRule" id="PRU00047"/>
    </source>
</evidence>
<feature type="compositionally biased region" description="Low complexity" evidence="2">
    <location>
        <begin position="466"/>
        <end position="486"/>
    </location>
</feature>
<dbReference type="Pfam" id="PF22936">
    <property type="entry name" value="Pol_BBD"/>
    <property type="match status" value="1"/>
</dbReference>
<keyword evidence="1" id="KW-0863">Zinc-finger</keyword>
<dbReference type="PANTHER" id="PTHR33223">
    <property type="entry name" value="CCHC-TYPE DOMAIN-CONTAINING PROTEIN"/>
    <property type="match status" value="1"/>
</dbReference>
<gene>
    <name evidence="4" type="ORF">Tco_1054290</name>
</gene>
<evidence type="ECO:0000259" key="3">
    <source>
        <dbReference type="PROSITE" id="PS50158"/>
    </source>
</evidence>
<name>A0ABQ5GWB6_9ASTR</name>
<dbReference type="GO" id="GO:0003964">
    <property type="term" value="F:RNA-directed DNA polymerase activity"/>
    <property type="evidence" value="ECO:0007669"/>
    <property type="project" value="UniProtKB-KW"/>
</dbReference>
<evidence type="ECO:0000313" key="4">
    <source>
        <dbReference type="EMBL" id="GJT79948.1"/>
    </source>
</evidence>
<comment type="caution">
    <text evidence="4">The sequence shown here is derived from an EMBL/GenBank/DDBJ whole genome shotgun (WGS) entry which is preliminary data.</text>
</comment>
<keyword evidence="5" id="KW-1185">Reference proteome</keyword>
<keyword evidence="1" id="KW-0479">Metal-binding</keyword>
<dbReference type="Pfam" id="PF13976">
    <property type="entry name" value="gag_pre-integrs"/>
    <property type="match status" value="1"/>
</dbReference>
<proteinExistence type="predicted"/>
<dbReference type="PROSITE" id="PS50158">
    <property type="entry name" value="ZF_CCHC"/>
    <property type="match status" value="2"/>
</dbReference>
<dbReference type="InterPro" id="IPR001878">
    <property type="entry name" value="Znf_CCHC"/>
</dbReference>
<dbReference type="InterPro" id="IPR025724">
    <property type="entry name" value="GAG-pre-integrase_dom"/>
</dbReference>
<dbReference type="Pfam" id="PF19259">
    <property type="entry name" value="Ty3_capsid"/>
    <property type="match status" value="1"/>
</dbReference>
<organism evidence="4 5">
    <name type="scientific">Tanacetum coccineum</name>
    <dbReference type="NCBI Taxonomy" id="301880"/>
    <lineage>
        <taxon>Eukaryota</taxon>
        <taxon>Viridiplantae</taxon>
        <taxon>Streptophyta</taxon>
        <taxon>Embryophyta</taxon>
        <taxon>Tracheophyta</taxon>
        <taxon>Spermatophyta</taxon>
        <taxon>Magnoliopsida</taxon>
        <taxon>eudicotyledons</taxon>
        <taxon>Gunneridae</taxon>
        <taxon>Pentapetalae</taxon>
        <taxon>asterids</taxon>
        <taxon>campanulids</taxon>
        <taxon>Asterales</taxon>
        <taxon>Asteraceae</taxon>
        <taxon>Asteroideae</taxon>
        <taxon>Anthemideae</taxon>
        <taxon>Anthemidinae</taxon>
        <taxon>Tanacetum</taxon>
    </lineage>
</organism>
<keyword evidence="1" id="KW-0862">Zinc</keyword>
<feature type="region of interest" description="Disordered" evidence="2">
    <location>
        <begin position="466"/>
        <end position="488"/>
    </location>
</feature>
<dbReference type="Pfam" id="PF00098">
    <property type="entry name" value="zf-CCHC"/>
    <property type="match status" value="1"/>
</dbReference>
<dbReference type="EMBL" id="BQNB010018945">
    <property type="protein sequence ID" value="GJT79948.1"/>
    <property type="molecule type" value="Genomic_DNA"/>
</dbReference>
<reference evidence="4" key="1">
    <citation type="journal article" date="2022" name="Int. J. Mol. Sci.">
        <title>Draft Genome of Tanacetum Coccineum: Genomic Comparison of Closely Related Tanacetum-Family Plants.</title>
        <authorList>
            <person name="Yamashiro T."/>
            <person name="Shiraishi A."/>
            <person name="Nakayama K."/>
            <person name="Satake H."/>
        </authorList>
    </citation>
    <scope>NUCLEOTIDE SEQUENCE</scope>
</reference>
<sequence length="579" mass="65429">MDTGASTHLNNSVTSLSEIFNTCMYLSISVGDGHSIPVTNTSHSILPTPTKSLHLNNVLFTPHIVKNLIYVRQFVRDNNCTIEFDAFGFSVKDFLTRRVLLRCDSTKDLYPVTAPSPIPHAFLVIQHMWHQCLGHPGGEVLRRLVSSNFISYNKEKPPVLCHACQLSKHVSLPFVSSSTVISSCFDIIHSDVWTSPILSLSSFKYYPSKSLRATAFQQHNDVLLLSAILQILRMLFLYEISLTIFGLPDYFPASAGKPMPPKRTSTSETPAITLAAIRQLITDGISSALKAQAATMTGSVFSRSNCAEENKVTFAAGTLTNDALSWWNAYAQPIGIDQANQITWTELKWLLTNKYFPRTKVKKMKDEFYNLVMKGNDHKTYIRRFQELAVLCPNMVPNSEKLMEVFISGLPRSIEGNVTASKPQTLEEAINIAQRLMDQIIKHDSVQETNDHKQKFEYKRNIINNNSYQNNYNNNNRNNDYHQQQNRKQETFRTYTATNGYTRNRPLCERCTLHHIGPCTAKCQTCNRVGHLTKNCKNKRPTSRNDLQTVFVTCNACGEKGHYANQCSKANNRATGKHT</sequence>
<dbReference type="InterPro" id="IPR045358">
    <property type="entry name" value="Ty3_capsid"/>
</dbReference>
<evidence type="ECO:0000313" key="5">
    <source>
        <dbReference type="Proteomes" id="UP001151760"/>
    </source>
</evidence>
<feature type="domain" description="CCHC-type" evidence="3">
    <location>
        <begin position="522"/>
        <end position="538"/>
    </location>
</feature>
<dbReference type="SMART" id="SM00343">
    <property type="entry name" value="ZnF_C2HC"/>
    <property type="match status" value="2"/>
</dbReference>
<accession>A0ABQ5GWB6</accession>
<dbReference type="PANTHER" id="PTHR33223:SF6">
    <property type="entry name" value="CCHC-TYPE DOMAIN-CONTAINING PROTEIN"/>
    <property type="match status" value="1"/>
</dbReference>
<keyword evidence="4" id="KW-0548">Nucleotidyltransferase</keyword>
<feature type="domain" description="CCHC-type" evidence="3">
    <location>
        <begin position="554"/>
        <end position="569"/>
    </location>
</feature>
<protein>
    <submittedName>
        <fullName evidence="4">Reverse transcriptase domain-containing protein</fullName>
    </submittedName>
</protein>
<keyword evidence="4" id="KW-0808">Transferase</keyword>
<dbReference type="InterPro" id="IPR054722">
    <property type="entry name" value="PolX-like_BBD"/>
</dbReference>
<dbReference type="Gene3D" id="4.10.60.10">
    <property type="entry name" value="Zinc finger, CCHC-type"/>
    <property type="match status" value="1"/>
</dbReference>
<reference evidence="4" key="2">
    <citation type="submission" date="2022-01" db="EMBL/GenBank/DDBJ databases">
        <authorList>
            <person name="Yamashiro T."/>
            <person name="Shiraishi A."/>
            <person name="Satake H."/>
            <person name="Nakayama K."/>
        </authorList>
    </citation>
    <scope>NUCLEOTIDE SEQUENCE</scope>
</reference>
<evidence type="ECO:0000256" key="2">
    <source>
        <dbReference type="SAM" id="MobiDB-lite"/>
    </source>
</evidence>
<keyword evidence="4" id="KW-0695">RNA-directed DNA polymerase</keyword>
<dbReference type="Proteomes" id="UP001151760">
    <property type="component" value="Unassembled WGS sequence"/>
</dbReference>